<accession>A0AAF0IY28</accession>
<dbReference type="PANTHER" id="PTHR10366:SF564">
    <property type="entry name" value="STEROL-4-ALPHA-CARBOXYLATE 3-DEHYDROGENASE, DECARBOXYLATING"/>
    <property type="match status" value="1"/>
</dbReference>
<keyword evidence="1 5" id="KW-0560">Oxidoreductase</keyword>
<dbReference type="EMBL" id="CP119908">
    <property type="protein sequence ID" value="WFD17845.1"/>
    <property type="molecule type" value="Genomic_DNA"/>
</dbReference>
<evidence type="ECO:0000256" key="1">
    <source>
        <dbReference type="ARBA" id="ARBA00023002"/>
    </source>
</evidence>
<evidence type="ECO:0000259" key="4">
    <source>
        <dbReference type="Pfam" id="PF01370"/>
    </source>
</evidence>
<dbReference type="Gene3D" id="3.40.50.720">
    <property type="entry name" value="NAD(P)-binding Rossmann-like Domain"/>
    <property type="match status" value="1"/>
</dbReference>
<dbReference type="AlphaFoldDB" id="A0AAF0IY28"/>
<dbReference type="InterPro" id="IPR001509">
    <property type="entry name" value="Epimerase_deHydtase"/>
</dbReference>
<sequence>MSTTVLITGVTGFIAFHMLEAALASPSNYRVRATLRSMSKKDELLARLLPEDRERVELIEVADTASSDLSEAVRGVSYIFHLTSPFQTNIEDPERDLLKPAVDGTLNLLKYANKEPSVEKVVVTSSFAAIIDFQAGGLERPGYVYTTKDWNPGTFEEAKNATGPTAGLFAYCVSKKLAEKAAWDFVEKEKPSFSLATINPPMVYGPTIQPGIRRKNLNTSSAALYDLINGRDSMPQGLFPPFCHVKDVAAAHLRAVELPKAMGRRYLLCGGMLSANHAVKFIAEHYPLLQSKLPKGWQEAAQQLPDLSQIAQLDASDAKKYLEMDFRDWKTTLKDCVDDLQQLEKRPNWDA</sequence>
<dbReference type="InterPro" id="IPR036291">
    <property type="entry name" value="NAD(P)-bd_dom_sf"/>
</dbReference>
<comment type="similarity">
    <text evidence="2">Belongs to the NAD(P)-dependent epimerase/dehydratase family. Dihydroflavonol-4-reductase subfamily.</text>
</comment>
<keyword evidence="6" id="KW-1185">Reference proteome</keyword>
<organism evidence="5 6">
    <name type="scientific">Malassezia caprae</name>
    <dbReference type="NCBI Taxonomy" id="1381934"/>
    <lineage>
        <taxon>Eukaryota</taxon>
        <taxon>Fungi</taxon>
        <taxon>Dikarya</taxon>
        <taxon>Basidiomycota</taxon>
        <taxon>Ustilaginomycotina</taxon>
        <taxon>Malasseziomycetes</taxon>
        <taxon>Malasseziales</taxon>
        <taxon>Malasseziaceae</taxon>
        <taxon>Malassezia</taxon>
    </lineage>
</organism>
<evidence type="ECO:0000313" key="6">
    <source>
        <dbReference type="Proteomes" id="UP001220961"/>
    </source>
</evidence>
<dbReference type="Proteomes" id="UP001220961">
    <property type="component" value="Chromosome 1"/>
</dbReference>
<dbReference type="PANTHER" id="PTHR10366">
    <property type="entry name" value="NAD DEPENDENT EPIMERASE/DEHYDRATASE"/>
    <property type="match status" value="1"/>
</dbReference>
<dbReference type="Pfam" id="PF01370">
    <property type="entry name" value="Epimerase"/>
    <property type="match status" value="1"/>
</dbReference>
<reference evidence="5" key="1">
    <citation type="submission" date="2023-03" db="EMBL/GenBank/DDBJ databases">
        <title>Mating type loci evolution in Malassezia.</title>
        <authorList>
            <person name="Coelho M.A."/>
        </authorList>
    </citation>
    <scope>NUCLEOTIDE SEQUENCE</scope>
    <source>
        <strain evidence="5">CBS 10434</strain>
    </source>
</reference>
<dbReference type="InterPro" id="IPR050425">
    <property type="entry name" value="NAD(P)_dehydrat-like"/>
</dbReference>
<gene>
    <name evidence="5" type="ORF">MCAP1_000054</name>
</gene>
<dbReference type="EC" id="1.1.1.283" evidence="5"/>
<protein>
    <submittedName>
        <fullName evidence="5">Methylglyoxal reductase (NADPH)</fullName>
        <ecNumber evidence="5">1.1.1.283</ecNumber>
    </submittedName>
</protein>
<name>A0AAF0IY28_9BASI</name>
<feature type="chain" id="PRO_5042279034" evidence="3">
    <location>
        <begin position="25"/>
        <end position="351"/>
    </location>
</feature>
<evidence type="ECO:0000313" key="5">
    <source>
        <dbReference type="EMBL" id="WFD17845.1"/>
    </source>
</evidence>
<feature type="domain" description="NAD-dependent epimerase/dehydratase" evidence="4">
    <location>
        <begin position="5"/>
        <end position="265"/>
    </location>
</feature>
<dbReference type="GO" id="GO:0043892">
    <property type="term" value="F:methylglyoxal reductase (NADPH) activity"/>
    <property type="evidence" value="ECO:0007669"/>
    <property type="project" value="UniProtKB-EC"/>
</dbReference>
<evidence type="ECO:0000256" key="2">
    <source>
        <dbReference type="ARBA" id="ARBA00023445"/>
    </source>
</evidence>
<dbReference type="CDD" id="cd05227">
    <property type="entry name" value="AR_SDR_e"/>
    <property type="match status" value="1"/>
</dbReference>
<keyword evidence="3" id="KW-0732">Signal</keyword>
<feature type="signal peptide" evidence="3">
    <location>
        <begin position="1"/>
        <end position="24"/>
    </location>
</feature>
<proteinExistence type="inferred from homology"/>
<evidence type="ECO:0000256" key="3">
    <source>
        <dbReference type="SAM" id="SignalP"/>
    </source>
</evidence>
<dbReference type="SUPFAM" id="SSF51735">
    <property type="entry name" value="NAD(P)-binding Rossmann-fold domains"/>
    <property type="match status" value="1"/>
</dbReference>